<sequence>MPQPSHSTGTIPDSPNHYFHYRRSASFKPLQPKSPTPFTMPSQAGALKAKATAEHGESQAQYQVPEEKPNPSLKIPSKQRQ</sequence>
<gene>
    <name evidence="2" type="ORF">HYALB_00012656</name>
</gene>
<reference evidence="2" key="1">
    <citation type="submission" date="2021-07" db="EMBL/GenBank/DDBJ databases">
        <authorList>
            <person name="Durling M."/>
        </authorList>
    </citation>
    <scope>NUCLEOTIDE SEQUENCE</scope>
</reference>
<protein>
    <submittedName>
        <fullName evidence="2">Uncharacterized protein</fullName>
    </submittedName>
</protein>
<keyword evidence="3" id="KW-1185">Reference proteome</keyword>
<evidence type="ECO:0000256" key="1">
    <source>
        <dbReference type="SAM" id="MobiDB-lite"/>
    </source>
</evidence>
<organism evidence="2 3">
    <name type="scientific">Hymenoscyphus albidus</name>
    <dbReference type="NCBI Taxonomy" id="595503"/>
    <lineage>
        <taxon>Eukaryota</taxon>
        <taxon>Fungi</taxon>
        <taxon>Dikarya</taxon>
        <taxon>Ascomycota</taxon>
        <taxon>Pezizomycotina</taxon>
        <taxon>Leotiomycetes</taxon>
        <taxon>Helotiales</taxon>
        <taxon>Helotiaceae</taxon>
        <taxon>Hymenoscyphus</taxon>
    </lineage>
</organism>
<accession>A0A9N9PVF5</accession>
<proteinExistence type="predicted"/>
<dbReference type="OrthoDB" id="10384162at2759"/>
<feature type="region of interest" description="Disordered" evidence="1">
    <location>
        <begin position="27"/>
        <end position="81"/>
    </location>
</feature>
<name>A0A9N9PVF5_9HELO</name>
<evidence type="ECO:0000313" key="3">
    <source>
        <dbReference type="Proteomes" id="UP000701801"/>
    </source>
</evidence>
<comment type="caution">
    <text evidence="2">The sequence shown here is derived from an EMBL/GenBank/DDBJ whole genome shotgun (WGS) entry which is preliminary data.</text>
</comment>
<dbReference type="Proteomes" id="UP000701801">
    <property type="component" value="Unassembled WGS sequence"/>
</dbReference>
<evidence type="ECO:0000313" key="2">
    <source>
        <dbReference type="EMBL" id="CAG8976438.1"/>
    </source>
</evidence>
<dbReference type="AlphaFoldDB" id="A0A9N9PVF5"/>
<dbReference type="EMBL" id="CAJVRM010000177">
    <property type="protein sequence ID" value="CAG8976438.1"/>
    <property type="molecule type" value="Genomic_DNA"/>
</dbReference>